<evidence type="ECO:0000313" key="1">
    <source>
        <dbReference type="EMBL" id="KKL64865.1"/>
    </source>
</evidence>
<accession>A0A0F9G5N9</accession>
<comment type="caution">
    <text evidence="1">The sequence shown here is derived from an EMBL/GenBank/DDBJ whole genome shotgun (WGS) entry which is preliminary data.</text>
</comment>
<proteinExistence type="predicted"/>
<sequence>MIHQKQPYAGCFPTTVAMLYNVDIDEVIKVGLEGTPWTSWDEGFNNTRSTTAYRDIVSRILLKFPGPLTLAYNNLVQCSITPFPINLPPNKGAITITNLIANHVVAYEDQVIFDGNMEMGVNWKLWRNHRIKYDWSLVRIITMAEITAKVQPTQPIQLKLNLNVC</sequence>
<gene>
    <name evidence="1" type="ORF">LCGC14_2160700</name>
</gene>
<dbReference type="AlphaFoldDB" id="A0A0F9G5N9"/>
<reference evidence="1" key="1">
    <citation type="journal article" date="2015" name="Nature">
        <title>Complex archaea that bridge the gap between prokaryotes and eukaryotes.</title>
        <authorList>
            <person name="Spang A."/>
            <person name="Saw J.H."/>
            <person name="Jorgensen S.L."/>
            <person name="Zaremba-Niedzwiedzka K."/>
            <person name="Martijn J."/>
            <person name="Lind A.E."/>
            <person name="van Eijk R."/>
            <person name="Schleper C."/>
            <person name="Guy L."/>
            <person name="Ettema T.J."/>
        </authorList>
    </citation>
    <scope>NUCLEOTIDE SEQUENCE</scope>
</reference>
<name>A0A0F9G5N9_9ZZZZ</name>
<protein>
    <submittedName>
        <fullName evidence="1">Uncharacterized protein</fullName>
    </submittedName>
</protein>
<organism evidence="1">
    <name type="scientific">marine sediment metagenome</name>
    <dbReference type="NCBI Taxonomy" id="412755"/>
    <lineage>
        <taxon>unclassified sequences</taxon>
        <taxon>metagenomes</taxon>
        <taxon>ecological metagenomes</taxon>
    </lineage>
</organism>
<dbReference type="EMBL" id="LAZR01027713">
    <property type="protein sequence ID" value="KKL64865.1"/>
    <property type="molecule type" value="Genomic_DNA"/>
</dbReference>